<evidence type="ECO:0000256" key="2">
    <source>
        <dbReference type="ARBA" id="ARBA00022603"/>
    </source>
</evidence>
<keyword evidence="3" id="KW-0808">Transferase</keyword>
<dbReference type="eggNOG" id="COG0827">
    <property type="taxonomic scope" value="Bacteria"/>
</dbReference>
<dbReference type="InterPro" id="IPR051537">
    <property type="entry name" value="DNA_Adenine_Mtase"/>
</dbReference>
<keyword evidence="9" id="KW-1185">Reference proteome</keyword>
<dbReference type="InterPro" id="IPR011639">
    <property type="entry name" value="MethylTrfase_TaqI-like_dom"/>
</dbReference>
<dbReference type="GO" id="GO:0009007">
    <property type="term" value="F:site-specific DNA-methyltransferase (adenine-specific) activity"/>
    <property type="evidence" value="ECO:0007669"/>
    <property type="project" value="UniProtKB-EC"/>
</dbReference>
<dbReference type="PANTHER" id="PTHR42933">
    <property type="entry name" value="SLR6095 PROTEIN"/>
    <property type="match status" value="1"/>
</dbReference>
<dbReference type="Proteomes" id="UP000011135">
    <property type="component" value="Unassembled WGS sequence"/>
</dbReference>
<protein>
    <recommendedName>
        <fullName evidence="1">site-specific DNA-methyltransferase (adenine-specific)</fullName>
        <ecNumber evidence="1">2.1.1.72</ecNumber>
    </recommendedName>
</protein>
<organism evidence="8 9">
    <name type="scientific">Fulvivirga imtechensis AK7</name>
    <dbReference type="NCBI Taxonomy" id="1237149"/>
    <lineage>
        <taxon>Bacteria</taxon>
        <taxon>Pseudomonadati</taxon>
        <taxon>Bacteroidota</taxon>
        <taxon>Cytophagia</taxon>
        <taxon>Cytophagales</taxon>
        <taxon>Fulvivirgaceae</taxon>
        <taxon>Fulvivirga</taxon>
    </lineage>
</organism>
<dbReference type="OrthoDB" id="32195at2"/>
<keyword evidence="4" id="KW-0949">S-adenosyl-L-methionine</keyword>
<dbReference type="STRING" id="1237149.C900_02310"/>
<dbReference type="EMBL" id="AMZN01000033">
    <property type="protein sequence ID" value="ELR71725.1"/>
    <property type="molecule type" value="Genomic_DNA"/>
</dbReference>
<feature type="domain" description="Type II methyltransferase M.TaqI-like" evidence="7">
    <location>
        <begin position="152"/>
        <end position="225"/>
    </location>
</feature>
<comment type="catalytic activity">
    <reaction evidence="6">
        <text>a 2'-deoxyadenosine in DNA + S-adenosyl-L-methionine = an N(6)-methyl-2'-deoxyadenosine in DNA + S-adenosyl-L-homocysteine + H(+)</text>
        <dbReference type="Rhea" id="RHEA:15197"/>
        <dbReference type="Rhea" id="RHEA-COMP:12418"/>
        <dbReference type="Rhea" id="RHEA-COMP:12419"/>
        <dbReference type="ChEBI" id="CHEBI:15378"/>
        <dbReference type="ChEBI" id="CHEBI:57856"/>
        <dbReference type="ChEBI" id="CHEBI:59789"/>
        <dbReference type="ChEBI" id="CHEBI:90615"/>
        <dbReference type="ChEBI" id="CHEBI:90616"/>
        <dbReference type="EC" id="2.1.1.72"/>
    </reaction>
</comment>
<evidence type="ECO:0000256" key="4">
    <source>
        <dbReference type="ARBA" id="ARBA00022691"/>
    </source>
</evidence>
<evidence type="ECO:0000313" key="9">
    <source>
        <dbReference type="Proteomes" id="UP000011135"/>
    </source>
</evidence>
<evidence type="ECO:0000256" key="1">
    <source>
        <dbReference type="ARBA" id="ARBA00011900"/>
    </source>
</evidence>
<dbReference type="GO" id="GO:0009307">
    <property type="term" value="P:DNA restriction-modification system"/>
    <property type="evidence" value="ECO:0007669"/>
    <property type="project" value="UniProtKB-KW"/>
</dbReference>
<accession>L8JS95</accession>
<name>L8JS95_9BACT</name>
<keyword evidence="2 8" id="KW-0489">Methyltransferase</keyword>
<dbReference type="CDD" id="cd02440">
    <property type="entry name" value="AdoMet_MTases"/>
    <property type="match status" value="1"/>
</dbReference>
<evidence type="ECO:0000256" key="6">
    <source>
        <dbReference type="ARBA" id="ARBA00047942"/>
    </source>
</evidence>
<comment type="caution">
    <text evidence="8">The sequence shown here is derived from an EMBL/GenBank/DDBJ whole genome shotgun (WGS) entry which is preliminary data.</text>
</comment>
<dbReference type="PRINTS" id="PR00507">
    <property type="entry name" value="N12N6MTFRASE"/>
</dbReference>
<reference evidence="8 9" key="1">
    <citation type="submission" date="2012-12" db="EMBL/GenBank/DDBJ databases">
        <title>Genome assembly of Fulvivirga imtechensis AK7.</title>
        <authorList>
            <person name="Nupur N."/>
            <person name="Khatri I."/>
            <person name="Kumar R."/>
            <person name="Subramanian S."/>
            <person name="Pinnaka A."/>
        </authorList>
    </citation>
    <scope>NUCLEOTIDE SEQUENCE [LARGE SCALE GENOMIC DNA]</scope>
    <source>
        <strain evidence="8 9">AK7</strain>
    </source>
</reference>
<dbReference type="Pfam" id="PF07669">
    <property type="entry name" value="Eco57I"/>
    <property type="match status" value="1"/>
</dbReference>
<evidence type="ECO:0000256" key="3">
    <source>
        <dbReference type="ARBA" id="ARBA00022679"/>
    </source>
</evidence>
<evidence type="ECO:0000259" key="7">
    <source>
        <dbReference type="Pfam" id="PF07669"/>
    </source>
</evidence>
<dbReference type="InterPro" id="IPR002052">
    <property type="entry name" value="DNA_methylase_N6_adenine_CS"/>
</dbReference>
<dbReference type="PANTHER" id="PTHR42933:SF3">
    <property type="entry name" value="TYPE I RESTRICTION ENZYME MJAVIII METHYLASE SUBUNIT"/>
    <property type="match status" value="1"/>
</dbReference>
<dbReference type="AlphaFoldDB" id="L8JS95"/>
<dbReference type="RefSeq" id="WP_009579707.1">
    <property type="nucleotide sequence ID" value="NZ_AMZN01000033.1"/>
</dbReference>
<dbReference type="Gene3D" id="3.40.50.150">
    <property type="entry name" value="Vaccinia Virus protein VP39"/>
    <property type="match status" value="1"/>
</dbReference>
<keyword evidence="5" id="KW-0680">Restriction system</keyword>
<dbReference type="GO" id="GO:0032259">
    <property type="term" value="P:methylation"/>
    <property type="evidence" value="ECO:0007669"/>
    <property type="project" value="UniProtKB-KW"/>
</dbReference>
<dbReference type="EC" id="2.1.1.72" evidence="1"/>
<dbReference type="SUPFAM" id="SSF53335">
    <property type="entry name" value="S-adenosyl-L-methionine-dependent methyltransferases"/>
    <property type="match status" value="1"/>
</dbReference>
<evidence type="ECO:0000313" key="8">
    <source>
        <dbReference type="EMBL" id="ELR71725.1"/>
    </source>
</evidence>
<dbReference type="GO" id="GO:0003676">
    <property type="term" value="F:nucleic acid binding"/>
    <property type="evidence" value="ECO:0007669"/>
    <property type="project" value="InterPro"/>
</dbReference>
<proteinExistence type="predicted"/>
<gene>
    <name evidence="8" type="ORF">C900_02310</name>
</gene>
<dbReference type="PROSITE" id="PS00092">
    <property type="entry name" value="N6_MTASE"/>
    <property type="match status" value="1"/>
</dbReference>
<evidence type="ECO:0000256" key="5">
    <source>
        <dbReference type="ARBA" id="ARBA00022747"/>
    </source>
</evidence>
<sequence>MGTTKNQSELNLEIEAFIKHKDATNQGYSDKDKEFINQYIGAGGESASGKTGEGILYEFYTPSYIVELMWELAVHFGFKAGGHVLEPACGTGRFFAHSPTGSKLTGFETNPTSARIADILYPDAEIHNLYFENAFMEPPRYVSRIRQGLTWLKDYPFDLIIGNPPYGKYKNFYSSYFGWPKVILNEMFFMYYGLKMLKKGGLLVYIIPDRFMRNGASYSQMKKEMGWLCKLLDAYHLPPVFSKTSVATDIVVLQRT</sequence>
<dbReference type="InterPro" id="IPR029063">
    <property type="entry name" value="SAM-dependent_MTases_sf"/>
</dbReference>